<protein>
    <submittedName>
        <fullName evidence="1">Uncharacterized protein</fullName>
    </submittedName>
</protein>
<comment type="caution">
    <text evidence="1">The sequence shown here is derived from an EMBL/GenBank/DDBJ whole genome shotgun (WGS) entry which is preliminary data.</text>
</comment>
<dbReference type="EMBL" id="BSYO01000036">
    <property type="protein sequence ID" value="GMH29476.1"/>
    <property type="molecule type" value="Genomic_DNA"/>
</dbReference>
<reference evidence="1" key="1">
    <citation type="submission" date="2023-05" db="EMBL/GenBank/DDBJ databases">
        <title>Nepenthes gracilis genome sequencing.</title>
        <authorList>
            <person name="Fukushima K."/>
        </authorList>
    </citation>
    <scope>NUCLEOTIDE SEQUENCE</scope>
    <source>
        <strain evidence="1">SING2019-196</strain>
    </source>
</reference>
<evidence type="ECO:0000313" key="2">
    <source>
        <dbReference type="Proteomes" id="UP001279734"/>
    </source>
</evidence>
<name>A0AAD3Y7F1_NEPGR</name>
<accession>A0AAD3Y7F1</accession>
<organism evidence="1 2">
    <name type="scientific">Nepenthes gracilis</name>
    <name type="common">Slender pitcher plant</name>
    <dbReference type="NCBI Taxonomy" id="150966"/>
    <lineage>
        <taxon>Eukaryota</taxon>
        <taxon>Viridiplantae</taxon>
        <taxon>Streptophyta</taxon>
        <taxon>Embryophyta</taxon>
        <taxon>Tracheophyta</taxon>
        <taxon>Spermatophyta</taxon>
        <taxon>Magnoliopsida</taxon>
        <taxon>eudicotyledons</taxon>
        <taxon>Gunneridae</taxon>
        <taxon>Pentapetalae</taxon>
        <taxon>Caryophyllales</taxon>
        <taxon>Nepenthaceae</taxon>
        <taxon>Nepenthes</taxon>
    </lineage>
</organism>
<sequence>MENAVFALWHDPSCWLIYAEADWGIIMVLLGQIDVGGVVWGWMLRSICYSQQTLGLCCLWSPVLVMSLAPVPNEDAECLIVSVHGVVGHLCDADWWLVVVDHLCCMLWWFLLTIDAFAEDSCMRADAAFGYCIVAGEDEVWPVDAGIVGLVETKVLALPDLQSVSVAGVLGDSCEVALVVNCEPLSEIDVHSSVGNADLGLTQIPLPSPDIDSGISHGLRAVEDVALDGYVAEDRAHLLTAEPSDPPGSSPSLMRSDCSVEGHCLTIPGLGECGADLEELSASVSLKQPMPAAGVADERDVVVSIPNFFCCFCCPVVVLCTAVDAESNWWIAADAVMTFMWANALLSEAANAGGLAGLFGGADCVAGSCCDAAAGFYAGLEIVCSDMLCRFAFAFAGMETMLTWIELSSMLMCSIVGRESAAVAPFPADAKVPGVCAAFGCCTAACCVDAAGN</sequence>
<evidence type="ECO:0000313" key="1">
    <source>
        <dbReference type="EMBL" id="GMH29476.1"/>
    </source>
</evidence>
<dbReference type="AlphaFoldDB" id="A0AAD3Y7F1"/>
<gene>
    <name evidence="1" type="ORF">Nepgr_031319</name>
</gene>
<proteinExistence type="predicted"/>
<keyword evidence="2" id="KW-1185">Reference proteome</keyword>
<dbReference type="Proteomes" id="UP001279734">
    <property type="component" value="Unassembled WGS sequence"/>
</dbReference>